<reference evidence="2 3" key="1">
    <citation type="journal article" date="2015" name="Genome Announc.">
        <title>Draft Genome Sequences of Marine Isolates of Thalassomonas viridans and Thalassomonas actiniarum.</title>
        <authorList>
            <person name="Olonade I."/>
            <person name="van Zyl L.J."/>
            <person name="Trindade M."/>
        </authorList>
    </citation>
    <scope>NUCLEOTIDE SEQUENCE [LARGE SCALE GENOMIC DNA]</scope>
    <source>
        <strain evidence="2 3">XOM25</strain>
    </source>
</reference>
<dbReference type="SUPFAM" id="SSF88713">
    <property type="entry name" value="Glycoside hydrolase/deacetylase"/>
    <property type="match status" value="1"/>
</dbReference>
<dbReference type="InterPro" id="IPR002509">
    <property type="entry name" value="NODB_dom"/>
</dbReference>
<accession>A0AAF0CB25</accession>
<feature type="domain" description="NodB homology" evidence="1">
    <location>
        <begin position="9"/>
        <end position="127"/>
    </location>
</feature>
<gene>
    <name evidence="2" type="ORF">SG34_031375</name>
</gene>
<dbReference type="EMBL" id="CP059734">
    <property type="protein sequence ID" value="WDE09267.1"/>
    <property type="molecule type" value="Genomic_DNA"/>
</dbReference>
<dbReference type="InterPro" id="IPR050248">
    <property type="entry name" value="Polysacc_deacetylase_ArnD"/>
</dbReference>
<dbReference type="Proteomes" id="UP000032352">
    <property type="component" value="Chromosome pTvir"/>
</dbReference>
<dbReference type="KEGG" id="tvd:SG34_031375"/>
<dbReference type="InterPro" id="IPR011330">
    <property type="entry name" value="Glyco_hydro/deAcase_b/a-brl"/>
</dbReference>
<proteinExistence type="predicted"/>
<keyword evidence="3" id="KW-1185">Reference proteome</keyword>
<reference evidence="2 3" key="2">
    <citation type="journal article" date="2022" name="Mar. Drugs">
        <title>Bioassay-Guided Fractionation Leads to the Detection of Cholic Acid Generated by the Rare Thalassomonas sp.</title>
        <authorList>
            <person name="Pheiffer F."/>
            <person name="Schneider Y.K."/>
            <person name="Hansen E.H."/>
            <person name="Andersen J.H."/>
            <person name="Isaksson J."/>
            <person name="Busche T."/>
            <person name="R C."/>
            <person name="Kalinowski J."/>
            <person name="Zyl L.V."/>
            <person name="Trindade M."/>
        </authorList>
    </citation>
    <scope>NUCLEOTIDE SEQUENCE [LARGE SCALE GENOMIC DNA]</scope>
    <source>
        <strain evidence="2 3">XOM25</strain>
    </source>
</reference>
<name>A0AAF0CB25_9GAMM</name>
<evidence type="ECO:0000259" key="1">
    <source>
        <dbReference type="Pfam" id="PF01522"/>
    </source>
</evidence>
<protein>
    <submittedName>
        <fullName evidence="2">Polysaccharide deacetylase family protein</fullName>
    </submittedName>
</protein>
<evidence type="ECO:0000313" key="3">
    <source>
        <dbReference type="Proteomes" id="UP000032352"/>
    </source>
</evidence>
<dbReference type="PANTHER" id="PTHR10587">
    <property type="entry name" value="GLYCOSYL TRANSFERASE-RELATED"/>
    <property type="match status" value="1"/>
</dbReference>
<organism evidence="2 3">
    <name type="scientific">Thalassomonas viridans</name>
    <dbReference type="NCBI Taxonomy" id="137584"/>
    <lineage>
        <taxon>Bacteria</taxon>
        <taxon>Pseudomonadati</taxon>
        <taxon>Pseudomonadota</taxon>
        <taxon>Gammaproteobacteria</taxon>
        <taxon>Alteromonadales</taxon>
        <taxon>Colwelliaceae</taxon>
        <taxon>Thalassomonas</taxon>
    </lineage>
</organism>
<evidence type="ECO:0000313" key="2">
    <source>
        <dbReference type="EMBL" id="WDE09267.1"/>
    </source>
</evidence>
<dbReference type="AlphaFoldDB" id="A0AAF0CB25"/>
<dbReference type="Pfam" id="PF01522">
    <property type="entry name" value="Polysacc_deac_1"/>
    <property type="match status" value="1"/>
</dbReference>
<dbReference type="Gene3D" id="3.20.20.370">
    <property type="entry name" value="Glycoside hydrolase/deacetylase"/>
    <property type="match status" value="1"/>
</dbReference>
<sequence length="285" mass="32874">MYQAKPLFTVTLDDANTFETPLLSPRERNQKILAALDNHRHQGAVFVNGSFLPGWQGSAILADWDRRGHLIGNHTYDHSNYHSEAVSVRDFQRDFIRGDDWIRRCRGYRKLFRFPYLKEGDSADKVTQMRQFLQRMHYRNAYVTIDTSDWYIDERMTARLALDPQQPLAGYKAYYLGHVLERANYYQDLSHRVLGRPVCHTVLLHSNLLNALFLDELLGHMQAHGWQLADAEQAYGEHYLEQQSNSLPAGESRIWSLARAGDIPGLRYPAEGADYEAAKMEAMGL</sequence>
<dbReference type="RefSeq" id="WP_044837573.1">
    <property type="nucleotide sequence ID" value="NZ_CP059734.1"/>
</dbReference>
<dbReference type="GO" id="GO:0016810">
    <property type="term" value="F:hydrolase activity, acting on carbon-nitrogen (but not peptide) bonds"/>
    <property type="evidence" value="ECO:0007669"/>
    <property type="project" value="InterPro"/>
</dbReference>
<dbReference type="GO" id="GO:0005975">
    <property type="term" value="P:carbohydrate metabolic process"/>
    <property type="evidence" value="ECO:0007669"/>
    <property type="project" value="InterPro"/>
</dbReference>